<proteinExistence type="predicted"/>
<dbReference type="Pfam" id="PF10673">
    <property type="entry name" value="DUF2487"/>
    <property type="match status" value="1"/>
</dbReference>
<dbReference type="InterPro" id="IPR019615">
    <property type="entry name" value="DUF2487"/>
</dbReference>
<dbReference type="EMBL" id="JBHTBW010000045">
    <property type="protein sequence ID" value="MFC7442111.1"/>
    <property type="molecule type" value="Genomic_DNA"/>
</dbReference>
<reference evidence="2" key="1">
    <citation type="journal article" date="2019" name="Int. J. Syst. Evol. Microbiol.">
        <title>The Global Catalogue of Microorganisms (GCM) 10K type strain sequencing project: providing services to taxonomists for standard genome sequencing and annotation.</title>
        <authorList>
            <consortium name="The Broad Institute Genomics Platform"/>
            <consortium name="The Broad Institute Genome Sequencing Center for Infectious Disease"/>
            <person name="Wu L."/>
            <person name="Ma J."/>
        </authorList>
    </citation>
    <scope>NUCLEOTIDE SEQUENCE [LARGE SCALE GENOMIC DNA]</scope>
    <source>
        <strain evidence="2">CGMCC 1.12942</strain>
    </source>
</reference>
<keyword evidence="2" id="KW-1185">Reference proteome</keyword>
<gene>
    <name evidence="1" type="ORF">ACFQNG_13530</name>
</gene>
<organism evidence="1 2">
    <name type="scientific">Laceyella putida</name>
    <dbReference type="NCBI Taxonomy" id="110101"/>
    <lineage>
        <taxon>Bacteria</taxon>
        <taxon>Bacillati</taxon>
        <taxon>Bacillota</taxon>
        <taxon>Bacilli</taxon>
        <taxon>Bacillales</taxon>
        <taxon>Thermoactinomycetaceae</taxon>
        <taxon>Laceyella</taxon>
    </lineage>
</organism>
<protein>
    <submittedName>
        <fullName evidence="1">DUF2487 family protein</fullName>
    </submittedName>
</protein>
<sequence>MILKGIDREQWRSVAAYVDTLLLPIAPVKLVHKELHVDVSAPIDELASDLEEKLTGRLLLLPGISYIGQNQEVFKSYINEIIKEMVNSGFTYLIMLADRTQTTILAEVQEAFAEQTGLNIMIHTVESSEREPEAGLERTKEQLYQKVLEMWQNHS</sequence>
<name>A0ABW2RM93_9BACL</name>
<dbReference type="RefSeq" id="WP_379865759.1">
    <property type="nucleotide sequence ID" value="NZ_JBHTBW010000045.1"/>
</dbReference>
<dbReference type="Proteomes" id="UP001596500">
    <property type="component" value="Unassembled WGS sequence"/>
</dbReference>
<accession>A0ABW2RM93</accession>
<evidence type="ECO:0000313" key="1">
    <source>
        <dbReference type="EMBL" id="MFC7442111.1"/>
    </source>
</evidence>
<evidence type="ECO:0000313" key="2">
    <source>
        <dbReference type="Proteomes" id="UP001596500"/>
    </source>
</evidence>
<comment type="caution">
    <text evidence="1">The sequence shown here is derived from an EMBL/GenBank/DDBJ whole genome shotgun (WGS) entry which is preliminary data.</text>
</comment>